<feature type="domain" description="4Fe-4S ferredoxin-type" evidence="8">
    <location>
        <begin position="35"/>
        <end position="66"/>
    </location>
</feature>
<dbReference type="EMBL" id="SMGR01000001">
    <property type="protein sequence ID" value="TCL10123.1"/>
    <property type="molecule type" value="Genomic_DNA"/>
</dbReference>
<keyword evidence="10" id="KW-1185">Reference proteome</keyword>
<dbReference type="GO" id="GO:0051539">
    <property type="term" value="F:4 iron, 4 sulfur cluster binding"/>
    <property type="evidence" value="ECO:0007669"/>
    <property type="project" value="UniProtKB-UniRule"/>
</dbReference>
<evidence type="ECO:0000313" key="10">
    <source>
        <dbReference type="Proteomes" id="UP000295673"/>
    </source>
</evidence>
<comment type="cofactor">
    <cofactor evidence="6">
        <name>[4Fe-4S] cluster</name>
        <dbReference type="ChEBI" id="CHEBI:49883"/>
    </cofactor>
</comment>
<evidence type="ECO:0000313" key="9">
    <source>
        <dbReference type="EMBL" id="TCL10123.1"/>
    </source>
</evidence>
<feature type="domain" description="4Fe-4S ferredoxin-type" evidence="8">
    <location>
        <begin position="139"/>
        <end position="168"/>
    </location>
</feature>
<feature type="binding site" evidence="6">
    <location>
        <position position="151"/>
    </location>
    <ligand>
        <name>[4Fe-4S] cluster</name>
        <dbReference type="ChEBI" id="CHEBI:49883"/>
        <label>3</label>
    </ligand>
</feature>
<feature type="binding site" evidence="6">
    <location>
        <position position="46"/>
    </location>
    <ligand>
        <name>[4Fe-4S] cluster</name>
        <dbReference type="ChEBI" id="CHEBI:49883"/>
        <label>1</label>
    </ligand>
</feature>
<accession>A0A4R1NTH7</accession>
<dbReference type="InterPro" id="IPR017900">
    <property type="entry name" value="4Fe4S_Fe_S_CS"/>
</dbReference>
<comment type="subunit">
    <text evidence="6">Interacts with the cytoplasmic NapA precursor.</text>
</comment>
<feature type="binding site" evidence="6">
    <location>
        <position position="49"/>
    </location>
    <ligand>
        <name>[4Fe-4S] cluster</name>
        <dbReference type="ChEBI" id="CHEBI:49883"/>
        <label>1</label>
    </ligand>
</feature>
<feature type="binding site" evidence="6">
    <location>
        <position position="148"/>
    </location>
    <ligand>
        <name>[4Fe-4S] cluster</name>
        <dbReference type="ChEBI" id="CHEBI:49883"/>
        <label>3</label>
    </ligand>
</feature>
<evidence type="ECO:0000256" key="3">
    <source>
        <dbReference type="ARBA" id="ARBA00022737"/>
    </source>
</evidence>
<feature type="region of interest" description="Disordered" evidence="7">
    <location>
        <begin position="173"/>
        <end position="203"/>
    </location>
</feature>
<comment type="caution">
    <text evidence="9">The sequence shown here is derived from an EMBL/GenBank/DDBJ whole genome shotgun (WGS) entry which is preliminary data.</text>
</comment>
<evidence type="ECO:0000256" key="2">
    <source>
        <dbReference type="ARBA" id="ARBA00022723"/>
    </source>
</evidence>
<comment type="subcellular location">
    <subcellularLocation>
        <location evidence="6">Cytoplasm</location>
    </subcellularLocation>
</comment>
<feature type="binding site" evidence="6">
    <location>
        <position position="78"/>
    </location>
    <ligand>
        <name>[4Fe-4S] cluster</name>
        <dbReference type="ChEBI" id="CHEBI:49883"/>
        <label>2</label>
    </ligand>
</feature>
<proteinExistence type="inferred from homology"/>
<dbReference type="GO" id="GO:0046872">
    <property type="term" value="F:metal ion binding"/>
    <property type="evidence" value="ECO:0007669"/>
    <property type="project" value="UniProtKB-KW"/>
</dbReference>
<dbReference type="SUPFAM" id="SSF54862">
    <property type="entry name" value="4Fe-4S ferredoxins"/>
    <property type="match status" value="1"/>
</dbReference>
<dbReference type="OrthoDB" id="9800445at2"/>
<dbReference type="PANTHER" id="PTHR24960:SF79">
    <property type="entry name" value="PHOTOSYSTEM I IRON-SULFUR CENTER"/>
    <property type="match status" value="1"/>
</dbReference>
<dbReference type="Proteomes" id="UP000295673">
    <property type="component" value="Unassembled WGS sequence"/>
</dbReference>
<feature type="binding site" evidence="6">
    <location>
        <position position="52"/>
    </location>
    <ligand>
        <name>[4Fe-4S] cluster</name>
        <dbReference type="ChEBI" id="CHEBI:49883"/>
        <label>1</label>
    </ligand>
</feature>
<feature type="binding site" evidence="6">
    <location>
        <position position="158"/>
    </location>
    <ligand>
        <name>[4Fe-4S] cluster</name>
        <dbReference type="ChEBI" id="CHEBI:49883"/>
        <label>3</label>
    </ligand>
</feature>
<dbReference type="RefSeq" id="WP_132860097.1">
    <property type="nucleotide sequence ID" value="NZ_SMGR01000001.1"/>
</dbReference>
<evidence type="ECO:0000256" key="1">
    <source>
        <dbReference type="ARBA" id="ARBA00022485"/>
    </source>
</evidence>
<reference evidence="9 10" key="1">
    <citation type="submission" date="2019-03" db="EMBL/GenBank/DDBJ databases">
        <title>Genomic Encyclopedia of Archaeal and Bacterial Type Strains, Phase II (KMG-II): from individual species to whole genera.</title>
        <authorList>
            <person name="Goeker M."/>
        </authorList>
    </citation>
    <scope>NUCLEOTIDE SEQUENCE [LARGE SCALE GENOMIC DNA]</scope>
    <source>
        <strain evidence="9 10">DSM 26433</strain>
    </source>
</reference>
<evidence type="ECO:0000256" key="6">
    <source>
        <dbReference type="HAMAP-Rule" id="MF_02201"/>
    </source>
</evidence>
<comment type="similarity">
    <text evidence="6">Belongs to the NapF family.</text>
</comment>
<dbReference type="HAMAP" id="MF_02201">
    <property type="entry name" value="NapF"/>
    <property type="match status" value="1"/>
</dbReference>
<dbReference type="PANTHER" id="PTHR24960">
    <property type="entry name" value="PHOTOSYSTEM I IRON-SULFUR CENTER-RELATED"/>
    <property type="match status" value="1"/>
</dbReference>
<dbReference type="CDD" id="cd10564">
    <property type="entry name" value="NapF_like"/>
    <property type="match status" value="1"/>
</dbReference>
<name>A0A4R1NTH7_9RHOB</name>
<feature type="domain" description="4Fe-4S ferredoxin-type" evidence="8">
    <location>
        <begin position="67"/>
        <end position="98"/>
    </location>
</feature>
<feature type="binding site" evidence="6">
    <location>
        <position position="84"/>
    </location>
    <ligand>
        <name>[4Fe-4S] cluster</name>
        <dbReference type="ChEBI" id="CHEBI:49883"/>
        <label>2</label>
    </ligand>
</feature>
<dbReference type="Gene3D" id="3.30.70.20">
    <property type="match status" value="2"/>
</dbReference>
<keyword evidence="2 6" id="KW-0479">Metal-binding</keyword>
<feature type="binding site" evidence="6">
    <location>
        <position position="81"/>
    </location>
    <ligand>
        <name>[4Fe-4S] cluster</name>
        <dbReference type="ChEBI" id="CHEBI:49883"/>
        <label>2</label>
    </ligand>
</feature>
<feature type="binding site" evidence="6">
    <location>
        <position position="88"/>
    </location>
    <ligand>
        <name>[4Fe-4S] cluster</name>
        <dbReference type="ChEBI" id="CHEBI:49883"/>
        <label>2</label>
    </ligand>
</feature>
<dbReference type="Pfam" id="PF12838">
    <property type="entry name" value="Fer4_7"/>
    <property type="match status" value="2"/>
</dbReference>
<evidence type="ECO:0000256" key="7">
    <source>
        <dbReference type="SAM" id="MobiDB-lite"/>
    </source>
</evidence>
<comment type="function">
    <text evidence="6">Could be involved in the maturation of NapA, the catalytic subunit of the periplasmic nitrate reductase, before its export into the periplasm.</text>
</comment>
<dbReference type="PROSITE" id="PS51379">
    <property type="entry name" value="4FE4S_FER_2"/>
    <property type="match status" value="3"/>
</dbReference>
<dbReference type="InterPro" id="IPR017896">
    <property type="entry name" value="4Fe4S_Fe-S-bd"/>
</dbReference>
<evidence type="ECO:0000259" key="8">
    <source>
        <dbReference type="PROSITE" id="PS51379"/>
    </source>
</evidence>
<feature type="binding site" evidence="6">
    <location>
        <position position="56"/>
    </location>
    <ligand>
        <name>[4Fe-4S] cluster</name>
        <dbReference type="ChEBI" id="CHEBI:49883"/>
        <label>1</label>
    </ligand>
</feature>
<dbReference type="InterPro" id="IPR050157">
    <property type="entry name" value="PSI_iron-sulfur_center"/>
</dbReference>
<keyword evidence="6" id="KW-0963">Cytoplasm</keyword>
<feature type="binding site" evidence="6">
    <location>
        <position position="154"/>
    </location>
    <ligand>
        <name>[4Fe-4S] cluster</name>
        <dbReference type="ChEBI" id="CHEBI:49883"/>
        <label>3</label>
    </ligand>
</feature>
<keyword evidence="1 6" id="KW-0004">4Fe-4S</keyword>
<sequence>MQGLRDVRAASPHSPARRSFLKGQFEHTDVMRPPGAIDVSAFTETCTHCGDCAAACPQAIITGDEDGFPIVDLSSRECTFCGTCADVCDAGAILPATGWDWRATVGDSCLSMQAIACRACEDHCDERAIRFQLKTGGRSEPLINIESCTGCGACASSCPAGAISFEQPLQVDQGNHDLPAASNHQPASIENEHMRMPGSRVTG</sequence>
<dbReference type="GO" id="GO:0005737">
    <property type="term" value="C:cytoplasm"/>
    <property type="evidence" value="ECO:0007669"/>
    <property type="project" value="UniProtKB-SubCell"/>
</dbReference>
<evidence type="ECO:0000256" key="4">
    <source>
        <dbReference type="ARBA" id="ARBA00023004"/>
    </source>
</evidence>
<dbReference type="PROSITE" id="PS00198">
    <property type="entry name" value="4FE4S_FER_1"/>
    <property type="match status" value="1"/>
</dbReference>
<organism evidence="9 10">
    <name type="scientific">Shimia isoporae</name>
    <dbReference type="NCBI Taxonomy" id="647720"/>
    <lineage>
        <taxon>Bacteria</taxon>
        <taxon>Pseudomonadati</taxon>
        <taxon>Pseudomonadota</taxon>
        <taxon>Alphaproteobacteria</taxon>
        <taxon>Rhodobacterales</taxon>
        <taxon>Roseobacteraceae</taxon>
    </lineage>
</organism>
<keyword evidence="3 6" id="KW-0677">Repeat</keyword>
<protein>
    <recommendedName>
        <fullName evidence="6">Ferredoxin-type protein NapF</fullName>
    </recommendedName>
</protein>
<evidence type="ECO:0000256" key="5">
    <source>
        <dbReference type="ARBA" id="ARBA00023014"/>
    </source>
</evidence>
<gene>
    <name evidence="6" type="primary">napF</name>
    <name evidence="9" type="ORF">BXY66_2192</name>
</gene>
<keyword evidence="4 6" id="KW-0408">Iron</keyword>
<dbReference type="NCBIfam" id="TIGR00402">
    <property type="entry name" value="napF"/>
    <property type="match status" value="1"/>
</dbReference>
<dbReference type="InterPro" id="IPR004496">
    <property type="entry name" value="NapF"/>
</dbReference>
<dbReference type="AlphaFoldDB" id="A0A4R1NTH7"/>
<keyword evidence="5 6" id="KW-0411">Iron-sulfur</keyword>